<keyword evidence="1" id="KW-0732">Signal</keyword>
<keyword evidence="3" id="KW-1185">Reference proteome</keyword>
<evidence type="ECO:0000313" key="2">
    <source>
        <dbReference type="EMBL" id="KAK6176907.1"/>
    </source>
</evidence>
<dbReference type="AlphaFoldDB" id="A0AAN8PE50"/>
<comment type="caution">
    <text evidence="2">The sequence shown here is derived from an EMBL/GenBank/DDBJ whole genome shotgun (WGS) entry which is preliminary data.</text>
</comment>
<protein>
    <submittedName>
        <fullName evidence="2">Uncharacterized protein</fullName>
    </submittedName>
</protein>
<evidence type="ECO:0000313" key="3">
    <source>
        <dbReference type="Proteomes" id="UP001347796"/>
    </source>
</evidence>
<evidence type="ECO:0000256" key="1">
    <source>
        <dbReference type="SAM" id="SignalP"/>
    </source>
</evidence>
<accession>A0AAN8PE50</accession>
<reference evidence="2 3" key="1">
    <citation type="submission" date="2024-01" db="EMBL/GenBank/DDBJ databases">
        <title>The genome of the rayed Mediterranean limpet Patella caerulea (Linnaeus, 1758).</title>
        <authorList>
            <person name="Anh-Thu Weber A."/>
            <person name="Halstead-Nussloch G."/>
        </authorList>
    </citation>
    <scope>NUCLEOTIDE SEQUENCE [LARGE SCALE GENOMIC DNA]</scope>
    <source>
        <strain evidence="2">AATW-2023a</strain>
        <tissue evidence="2">Whole specimen</tissue>
    </source>
</reference>
<organism evidence="2 3">
    <name type="scientific">Patella caerulea</name>
    <name type="common">Rayed Mediterranean limpet</name>
    <dbReference type="NCBI Taxonomy" id="87958"/>
    <lineage>
        <taxon>Eukaryota</taxon>
        <taxon>Metazoa</taxon>
        <taxon>Spiralia</taxon>
        <taxon>Lophotrochozoa</taxon>
        <taxon>Mollusca</taxon>
        <taxon>Gastropoda</taxon>
        <taxon>Patellogastropoda</taxon>
        <taxon>Patelloidea</taxon>
        <taxon>Patellidae</taxon>
        <taxon>Patella</taxon>
    </lineage>
</organism>
<feature type="signal peptide" evidence="1">
    <location>
        <begin position="1"/>
        <end position="16"/>
    </location>
</feature>
<sequence>MKLLIFFSTLIAISLATYPNDFSDCVRGLPGPPGPPGQNRIPGSGSCIYIGPNGECYRPAPVGVISREECKERFGIGQYQKWVEKQRWQDYIEAHARLHNDNRGHFPGPRGPSA</sequence>
<gene>
    <name evidence="2" type="ORF">SNE40_015117</name>
</gene>
<proteinExistence type="predicted"/>
<feature type="chain" id="PRO_5042964840" evidence="1">
    <location>
        <begin position="17"/>
        <end position="114"/>
    </location>
</feature>
<dbReference type="Proteomes" id="UP001347796">
    <property type="component" value="Unassembled WGS sequence"/>
</dbReference>
<name>A0AAN8PE50_PATCE</name>
<dbReference type="EMBL" id="JAZGQO010000010">
    <property type="protein sequence ID" value="KAK6176907.1"/>
    <property type="molecule type" value="Genomic_DNA"/>
</dbReference>